<comment type="caution">
    <text evidence="1">The sequence shown here is derived from an EMBL/GenBank/DDBJ whole genome shotgun (WGS) entry which is preliminary data.</text>
</comment>
<evidence type="ECO:0000313" key="1">
    <source>
        <dbReference type="EMBL" id="KAK9068048.1"/>
    </source>
</evidence>
<accession>A0AAP0DBB7</accession>
<keyword evidence="2" id="KW-1185">Reference proteome</keyword>
<protein>
    <submittedName>
        <fullName evidence="1">Uncharacterized protein</fullName>
    </submittedName>
</protein>
<proteinExistence type="predicted"/>
<dbReference type="EMBL" id="JBCNJP010000014">
    <property type="protein sequence ID" value="KAK9068048.1"/>
    <property type="molecule type" value="Genomic_DNA"/>
</dbReference>
<gene>
    <name evidence="1" type="ORF">SSX86_012159</name>
</gene>
<sequence>MQIKACITMHEDALAKLFYATQIAYKQQRLFQMTVYQLTRCEIKWTNLDMCCSRSFLQVKEDHQHFNYSNIDVGVRLDDHWTREATYDYEDKYFTDV</sequence>
<organism evidence="1 2">
    <name type="scientific">Deinandra increscens subsp. villosa</name>
    <dbReference type="NCBI Taxonomy" id="3103831"/>
    <lineage>
        <taxon>Eukaryota</taxon>
        <taxon>Viridiplantae</taxon>
        <taxon>Streptophyta</taxon>
        <taxon>Embryophyta</taxon>
        <taxon>Tracheophyta</taxon>
        <taxon>Spermatophyta</taxon>
        <taxon>Magnoliopsida</taxon>
        <taxon>eudicotyledons</taxon>
        <taxon>Gunneridae</taxon>
        <taxon>Pentapetalae</taxon>
        <taxon>asterids</taxon>
        <taxon>campanulids</taxon>
        <taxon>Asterales</taxon>
        <taxon>Asteraceae</taxon>
        <taxon>Asteroideae</taxon>
        <taxon>Heliantheae alliance</taxon>
        <taxon>Madieae</taxon>
        <taxon>Madiinae</taxon>
        <taxon>Deinandra</taxon>
    </lineage>
</organism>
<evidence type="ECO:0000313" key="2">
    <source>
        <dbReference type="Proteomes" id="UP001408789"/>
    </source>
</evidence>
<dbReference type="Proteomes" id="UP001408789">
    <property type="component" value="Unassembled WGS sequence"/>
</dbReference>
<dbReference type="AlphaFoldDB" id="A0AAP0DBB7"/>
<name>A0AAP0DBB7_9ASTR</name>
<reference evidence="1 2" key="1">
    <citation type="submission" date="2024-04" db="EMBL/GenBank/DDBJ databases">
        <title>The reference genome of an endangered Asteraceae, Deinandra increscens subsp. villosa, native to the Central Coast of California.</title>
        <authorList>
            <person name="Guilliams M."/>
            <person name="Hasenstab-Lehman K."/>
            <person name="Meyer R."/>
            <person name="Mcevoy S."/>
        </authorList>
    </citation>
    <scope>NUCLEOTIDE SEQUENCE [LARGE SCALE GENOMIC DNA]</scope>
    <source>
        <tissue evidence="1">Leaf</tissue>
    </source>
</reference>